<accession>A0A5B7D381</accession>
<dbReference type="OrthoDB" id="6373289at2759"/>
<dbReference type="SUPFAM" id="SSF51197">
    <property type="entry name" value="Clavaminate synthase-like"/>
    <property type="match status" value="1"/>
</dbReference>
<evidence type="ECO:0008006" key="3">
    <source>
        <dbReference type="Google" id="ProtNLM"/>
    </source>
</evidence>
<dbReference type="Gene3D" id="2.60.120.330">
    <property type="entry name" value="B-lactam Antibiotic, Isopenicillin N Synthase, Chain"/>
    <property type="match status" value="1"/>
</dbReference>
<keyword evidence="2" id="KW-1185">Reference proteome</keyword>
<comment type="caution">
    <text evidence="1">The sequence shown here is derived from an EMBL/GenBank/DDBJ whole genome shotgun (WGS) entry which is preliminary data.</text>
</comment>
<dbReference type="EMBL" id="VSRR010000479">
    <property type="protein sequence ID" value="MPC16109.1"/>
    <property type="molecule type" value="Genomic_DNA"/>
</dbReference>
<name>A0A5B7D381_PORTR</name>
<evidence type="ECO:0000313" key="2">
    <source>
        <dbReference type="Proteomes" id="UP000324222"/>
    </source>
</evidence>
<dbReference type="Proteomes" id="UP000324222">
    <property type="component" value="Unassembled WGS sequence"/>
</dbReference>
<dbReference type="InterPro" id="IPR027443">
    <property type="entry name" value="IPNS-like_sf"/>
</dbReference>
<gene>
    <name evidence="1" type="ORF">E2C01_008924</name>
</gene>
<protein>
    <recommendedName>
        <fullName evidence="3">Isopenicillin N synthase-like Fe(2+) 2OG dioxygenase domain-containing protein</fullName>
    </recommendedName>
</protein>
<evidence type="ECO:0000313" key="1">
    <source>
        <dbReference type="EMBL" id="MPC16109.1"/>
    </source>
</evidence>
<proteinExistence type="predicted"/>
<organism evidence="1 2">
    <name type="scientific">Portunus trituberculatus</name>
    <name type="common">Swimming crab</name>
    <name type="synonym">Neptunus trituberculatus</name>
    <dbReference type="NCBI Taxonomy" id="210409"/>
    <lineage>
        <taxon>Eukaryota</taxon>
        <taxon>Metazoa</taxon>
        <taxon>Ecdysozoa</taxon>
        <taxon>Arthropoda</taxon>
        <taxon>Crustacea</taxon>
        <taxon>Multicrustacea</taxon>
        <taxon>Malacostraca</taxon>
        <taxon>Eumalacostraca</taxon>
        <taxon>Eucarida</taxon>
        <taxon>Decapoda</taxon>
        <taxon>Pleocyemata</taxon>
        <taxon>Brachyura</taxon>
        <taxon>Eubrachyura</taxon>
        <taxon>Portunoidea</taxon>
        <taxon>Portunidae</taxon>
        <taxon>Portuninae</taxon>
        <taxon>Portunus</taxon>
    </lineage>
</organism>
<sequence length="94" mass="10791">MDVPYVPGTILLLAGEFLHFHSYKRFKAPMHRVVVPSEHQPGKPHRCSLVRFEQPDLHQPMWPASEDPTIPAPLSVKDYYMPIANKAIGKESWE</sequence>
<reference evidence="1 2" key="1">
    <citation type="submission" date="2019-05" db="EMBL/GenBank/DDBJ databases">
        <title>Another draft genome of Portunus trituberculatus and its Hox gene families provides insights of decapod evolution.</title>
        <authorList>
            <person name="Jeong J.-H."/>
            <person name="Song I."/>
            <person name="Kim S."/>
            <person name="Choi T."/>
            <person name="Kim D."/>
            <person name="Ryu S."/>
            <person name="Kim W."/>
        </authorList>
    </citation>
    <scope>NUCLEOTIDE SEQUENCE [LARGE SCALE GENOMIC DNA]</scope>
    <source>
        <tissue evidence="1">Muscle</tissue>
    </source>
</reference>
<dbReference type="AlphaFoldDB" id="A0A5B7D381"/>